<dbReference type="Proteomes" id="UP000326757">
    <property type="component" value="Unassembled WGS sequence"/>
</dbReference>
<dbReference type="EMBL" id="VIGI01000008">
    <property type="protein sequence ID" value="KAB8296860.1"/>
    <property type="molecule type" value="Genomic_DNA"/>
</dbReference>
<evidence type="ECO:0000313" key="2">
    <source>
        <dbReference type="EMBL" id="KAB8296860.1"/>
    </source>
</evidence>
<dbReference type="AlphaFoldDB" id="A0A5N6K3E3"/>
<organism evidence="2 3">
    <name type="scientific">Monilinia laxa</name>
    <name type="common">Brown rot fungus</name>
    <name type="synonym">Sclerotinia laxa</name>
    <dbReference type="NCBI Taxonomy" id="61186"/>
    <lineage>
        <taxon>Eukaryota</taxon>
        <taxon>Fungi</taxon>
        <taxon>Dikarya</taxon>
        <taxon>Ascomycota</taxon>
        <taxon>Pezizomycotina</taxon>
        <taxon>Leotiomycetes</taxon>
        <taxon>Helotiales</taxon>
        <taxon>Sclerotiniaceae</taxon>
        <taxon>Monilinia</taxon>
    </lineage>
</organism>
<comment type="caution">
    <text evidence="2">The sequence shown here is derived from an EMBL/GenBank/DDBJ whole genome shotgun (WGS) entry which is preliminary data.</text>
</comment>
<evidence type="ECO:0000313" key="3">
    <source>
        <dbReference type="Proteomes" id="UP000326757"/>
    </source>
</evidence>
<reference evidence="2 3" key="1">
    <citation type="submission" date="2019-06" db="EMBL/GenBank/DDBJ databases">
        <title>Genome Sequence of the Brown Rot Fungal Pathogen Monilinia laxa.</title>
        <authorList>
            <person name="De Miccolis Angelini R.M."/>
            <person name="Landi L."/>
            <person name="Abate D."/>
            <person name="Pollastro S."/>
            <person name="Romanazzi G."/>
            <person name="Faretra F."/>
        </authorList>
    </citation>
    <scope>NUCLEOTIDE SEQUENCE [LARGE SCALE GENOMIC DNA]</scope>
    <source>
        <strain evidence="2 3">Mlax316</strain>
    </source>
</reference>
<evidence type="ECO:0000256" key="1">
    <source>
        <dbReference type="SAM" id="MobiDB-lite"/>
    </source>
</evidence>
<proteinExistence type="predicted"/>
<keyword evidence="3" id="KW-1185">Reference proteome</keyword>
<accession>A0A5N6K3E3</accession>
<sequence length="125" mass="14200">MKTAPVSPIIFSPPSFDSQLVIILGRTKHHNNGSSRFLPNKAGNHMSIKNKWTNPQKITEKTIINLLRTSESESGRSERKWSRLSEGVIQSVGTGSKKKIEEQKFSERKEFRRITFASCDLELIT</sequence>
<feature type="region of interest" description="Disordered" evidence="1">
    <location>
        <begin position="32"/>
        <end position="54"/>
    </location>
</feature>
<gene>
    <name evidence="2" type="ORF">EYC80_002271</name>
</gene>
<name>A0A5N6K3E3_MONLA</name>
<protein>
    <submittedName>
        <fullName evidence="2">Uncharacterized protein</fullName>
    </submittedName>
</protein>